<dbReference type="PANTHER" id="PTHR35908">
    <property type="entry name" value="HYPOTHETICAL FUSION PROTEIN"/>
    <property type="match status" value="1"/>
</dbReference>
<dbReference type="Pfam" id="PF18029">
    <property type="entry name" value="Glyoxalase_6"/>
    <property type="match status" value="2"/>
</dbReference>
<feature type="domain" description="Glyoxalase-like" evidence="1">
    <location>
        <begin position="128"/>
        <end position="233"/>
    </location>
</feature>
<dbReference type="RefSeq" id="WP_187747301.1">
    <property type="nucleotide sequence ID" value="NZ_CP060828.1"/>
</dbReference>
<dbReference type="KEGG" id="sroi:IAG44_13075"/>
<gene>
    <name evidence="2" type="ORF">IAG44_13075</name>
</gene>
<evidence type="ECO:0000313" key="3">
    <source>
        <dbReference type="Proteomes" id="UP000516052"/>
    </source>
</evidence>
<dbReference type="AlphaFoldDB" id="A0A7H0IBX0"/>
<name>A0A7H0IBX0_9ACTN</name>
<accession>A0A7H0IBX0</accession>
<dbReference type="Gene3D" id="3.10.180.10">
    <property type="entry name" value="2,3-Dihydroxybiphenyl 1,2-Dioxygenase, domain 1"/>
    <property type="match status" value="2"/>
</dbReference>
<dbReference type="EMBL" id="CP060828">
    <property type="protein sequence ID" value="QNP70286.1"/>
    <property type="molecule type" value="Genomic_DNA"/>
</dbReference>
<feature type="domain" description="Glyoxalase-like" evidence="1">
    <location>
        <begin position="16"/>
        <end position="108"/>
    </location>
</feature>
<evidence type="ECO:0000313" key="2">
    <source>
        <dbReference type="EMBL" id="QNP70286.1"/>
    </source>
</evidence>
<proteinExistence type="predicted"/>
<dbReference type="SUPFAM" id="SSF54593">
    <property type="entry name" value="Glyoxalase/Bleomycin resistance protein/Dihydroxybiphenyl dioxygenase"/>
    <property type="match status" value="1"/>
</dbReference>
<protein>
    <submittedName>
        <fullName evidence="2">VOC family protein</fullName>
    </submittedName>
</protein>
<dbReference type="InterPro" id="IPR041581">
    <property type="entry name" value="Glyoxalase_6"/>
</dbReference>
<sequence>MTDVRWTYAFIDRPSPASAPFWATVTGTTLSEPRGERAEFRTLLPSDGHAPCVKFQTVAEGPGGAHIDFSVTDVPGFVARALKLGARLVADHTDWAVLASPAGQPFCAVPWQGESVRPPVHAGARLDQVCIDLPPSAYSADISFFTALLPTWTSTPSPLPEFHVLTPPPGLPTRLLLQRTTQEQPTSAHIDLATAPNLPEVRARHEQSGARLIAEFPHWTVMKDPDDGLYCLTGRDAETGTRPQS</sequence>
<reference evidence="2 3" key="1">
    <citation type="submission" date="2020-08" db="EMBL/GenBank/DDBJ databases">
        <title>A novel species.</title>
        <authorList>
            <person name="Gao J."/>
        </authorList>
    </citation>
    <scope>NUCLEOTIDE SEQUENCE [LARGE SCALE GENOMIC DNA]</scope>
    <source>
        <strain evidence="2 3">CRXT-G-22</strain>
    </source>
</reference>
<keyword evidence="3" id="KW-1185">Reference proteome</keyword>
<dbReference type="Proteomes" id="UP000516052">
    <property type="component" value="Chromosome"/>
</dbReference>
<dbReference type="InterPro" id="IPR029068">
    <property type="entry name" value="Glyas_Bleomycin-R_OHBP_Dase"/>
</dbReference>
<organism evidence="2 3">
    <name type="scientific">Streptomyces roseirectus</name>
    <dbReference type="NCBI Taxonomy" id="2768066"/>
    <lineage>
        <taxon>Bacteria</taxon>
        <taxon>Bacillati</taxon>
        <taxon>Actinomycetota</taxon>
        <taxon>Actinomycetes</taxon>
        <taxon>Kitasatosporales</taxon>
        <taxon>Streptomycetaceae</taxon>
        <taxon>Streptomyces</taxon>
    </lineage>
</organism>
<dbReference type="PANTHER" id="PTHR35908:SF1">
    <property type="entry name" value="CONSERVED PROTEIN"/>
    <property type="match status" value="1"/>
</dbReference>
<evidence type="ECO:0000259" key="1">
    <source>
        <dbReference type="Pfam" id="PF18029"/>
    </source>
</evidence>